<name>A0A560BJC0_AZOBR</name>
<comment type="caution">
    <text evidence="5">The sequence shown here is derived from an EMBL/GenBank/DDBJ whole genome shotgun (WGS) entry which is preliminary data.</text>
</comment>
<gene>
    <name evidence="5" type="ORF">FBZ82_102314</name>
</gene>
<feature type="chain" id="PRO_5022164321" evidence="3">
    <location>
        <begin position="32"/>
        <end position="212"/>
    </location>
</feature>
<dbReference type="InterPro" id="IPR036249">
    <property type="entry name" value="Thioredoxin-like_sf"/>
</dbReference>
<dbReference type="RefSeq" id="WP_145673714.1">
    <property type="nucleotide sequence ID" value="NZ_VITF01000002.1"/>
</dbReference>
<dbReference type="InterPro" id="IPR013766">
    <property type="entry name" value="Thioredoxin_domain"/>
</dbReference>
<accession>A0A560BJC0</accession>
<evidence type="ECO:0000313" key="6">
    <source>
        <dbReference type="Proteomes" id="UP000316083"/>
    </source>
</evidence>
<protein>
    <submittedName>
        <fullName evidence="5">Protein-disulfide isomerase</fullName>
    </submittedName>
</protein>
<keyword evidence="3" id="KW-0732">Signal</keyword>
<evidence type="ECO:0000313" key="5">
    <source>
        <dbReference type="EMBL" id="TWA72714.1"/>
    </source>
</evidence>
<dbReference type="PROSITE" id="PS51352">
    <property type="entry name" value="THIOREDOXIN_2"/>
    <property type="match status" value="1"/>
</dbReference>
<dbReference type="PANTHER" id="PTHR13887">
    <property type="entry name" value="GLUTATHIONE S-TRANSFERASE KAPPA"/>
    <property type="match status" value="1"/>
</dbReference>
<feature type="signal peptide" evidence="3">
    <location>
        <begin position="1"/>
        <end position="31"/>
    </location>
</feature>
<dbReference type="Pfam" id="PF13462">
    <property type="entry name" value="Thioredoxin_4"/>
    <property type="match status" value="1"/>
</dbReference>
<organism evidence="5 6">
    <name type="scientific">Azospirillum brasilense</name>
    <dbReference type="NCBI Taxonomy" id="192"/>
    <lineage>
        <taxon>Bacteria</taxon>
        <taxon>Pseudomonadati</taxon>
        <taxon>Pseudomonadota</taxon>
        <taxon>Alphaproteobacteria</taxon>
        <taxon>Rhodospirillales</taxon>
        <taxon>Azospirillaceae</taxon>
        <taxon>Azospirillum</taxon>
    </lineage>
</organism>
<evidence type="ECO:0000256" key="3">
    <source>
        <dbReference type="SAM" id="SignalP"/>
    </source>
</evidence>
<feature type="domain" description="Thioredoxin" evidence="4">
    <location>
        <begin position="21"/>
        <end position="210"/>
    </location>
</feature>
<evidence type="ECO:0000256" key="2">
    <source>
        <dbReference type="ARBA" id="ARBA00005791"/>
    </source>
</evidence>
<evidence type="ECO:0000259" key="4">
    <source>
        <dbReference type="PROSITE" id="PS51352"/>
    </source>
</evidence>
<sequence length="212" mass="22820">MRTVIRLRGALTTAFGAIGILLVAVTAPAAAQTPAVPSSATSPRVLGSPDAPVEVIEYASLTCHHCAAFHNEVLPQVKKELIDTGKIRIVYRDFPLDRAAFEAAVLARCVEPGRYFPVLSVLFAKQDDWSHAPVPTEQLTRYGMLAGLAKETYQACLNDKALGDSILQSRLEGSEKHQVDSTPSFVIGGKTHKGVLSYEAFLKAVQPLLPPS</sequence>
<dbReference type="Gene3D" id="3.40.30.10">
    <property type="entry name" value="Glutaredoxin"/>
    <property type="match status" value="1"/>
</dbReference>
<dbReference type="EMBL" id="VITF01000002">
    <property type="protein sequence ID" value="TWA72714.1"/>
    <property type="molecule type" value="Genomic_DNA"/>
</dbReference>
<dbReference type="PANTHER" id="PTHR13887:SF56">
    <property type="entry name" value="THIOREDOXIN-LIKE REDUCTASE RV2466C"/>
    <property type="match status" value="1"/>
</dbReference>
<comment type="similarity">
    <text evidence="2">Belongs to the thioredoxin family. DsbA subfamily.</text>
</comment>
<comment type="function">
    <text evidence="1">May be required for disulfide bond formation in some proteins.</text>
</comment>
<dbReference type="GO" id="GO:0016853">
    <property type="term" value="F:isomerase activity"/>
    <property type="evidence" value="ECO:0007669"/>
    <property type="project" value="UniProtKB-KW"/>
</dbReference>
<evidence type="ECO:0000256" key="1">
    <source>
        <dbReference type="ARBA" id="ARBA00003565"/>
    </source>
</evidence>
<proteinExistence type="inferred from homology"/>
<dbReference type="Proteomes" id="UP000316083">
    <property type="component" value="Unassembled WGS sequence"/>
</dbReference>
<reference evidence="5 6" key="1">
    <citation type="submission" date="2019-06" db="EMBL/GenBank/DDBJ databases">
        <title>Genomic Encyclopedia of Type Strains, Phase IV (KMG-V): Genome sequencing to study the core and pangenomes of soil and plant-associated prokaryotes.</title>
        <authorList>
            <person name="Whitman W."/>
        </authorList>
    </citation>
    <scope>NUCLEOTIDE SEQUENCE [LARGE SCALE GENOMIC DNA]</scope>
    <source>
        <strain evidence="5 6">BR 11796</strain>
    </source>
</reference>
<dbReference type="InterPro" id="IPR012336">
    <property type="entry name" value="Thioredoxin-like_fold"/>
</dbReference>
<keyword evidence="5" id="KW-0413">Isomerase</keyword>
<dbReference type="SUPFAM" id="SSF52833">
    <property type="entry name" value="Thioredoxin-like"/>
    <property type="match status" value="1"/>
</dbReference>
<dbReference type="AlphaFoldDB" id="A0A560BJC0"/>